<dbReference type="GeneID" id="25905097"/>
<dbReference type="RefSeq" id="XP_014157044.1">
    <property type="nucleotide sequence ID" value="XM_014301569.1"/>
</dbReference>
<sequence>MSESIIQDLLHYVDKSTENSIAVADIAKGLNVEQTVVESAIKRMGAVHPGYIVASSTSHSETHLTGEGSYMADNGSHEAVVYNTIPEGDAGMPQKELLAMGPNYKVGINKALAAKWVAMDKKAEGGPAIKRAVATITDITRHNLKLIRDGKSVSETVLKDLKKRKAVRTVTLKEQFVSKGENFSAEIKVYETKLTPEMIASGEWRNKELKPYNFQAKGAPLACGHLHPLLKVRTEFRNIFLEMGFSEMPTNNYVESSFWNFDALFQPQAHPARDAHDTFFIKDPANCATIPDDYMATVKATHEDGGATGSQGYRTPWTTEEARKNIMRTHTTAVSARMLKKLADDGFKPSRMFSIDRVFRNETLDATHLAEFHQIEGVLAGEDISLGGLVGFLNQFFAKALGMDKLRFKPAYNPYTEPSMEIFGYHEGMKKWIEIGNSGMFRPEMLEPMGLPKGVAVLGFGLSLERPTMIKLGLNNIRDLFGHKVDMQMVYNAPACRLEKF</sequence>
<dbReference type="Gene3D" id="3.30.1370.240">
    <property type="match status" value="1"/>
</dbReference>
<evidence type="ECO:0000256" key="8">
    <source>
        <dbReference type="ARBA" id="ARBA00022741"/>
    </source>
</evidence>
<dbReference type="PROSITE" id="PS50862">
    <property type="entry name" value="AA_TRNA_LIGASE_II"/>
    <property type="match status" value="1"/>
</dbReference>
<gene>
    <name evidence="15" type="ORF">SARC_04593</name>
</gene>
<evidence type="ECO:0000256" key="2">
    <source>
        <dbReference type="ARBA" id="ARBA00004496"/>
    </source>
</evidence>
<keyword evidence="12 15" id="KW-0030">Aminoacyl-tRNA synthetase</keyword>
<organism evidence="15 16">
    <name type="scientific">Sphaeroforma arctica JP610</name>
    <dbReference type="NCBI Taxonomy" id="667725"/>
    <lineage>
        <taxon>Eukaryota</taxon>
        <taxon>Ichthyosporea</taxon>
        <taxon>Ichthyophonida</taxon>
        <taxon>Sphaeroforma</taxon>
    </lineage>
</organism>
<proteinExistence type="inferred from homology"/>
<keyword evidence="6" id="KW-0436">Ligase</keyword>
<dbReference type="GO" id="GO:0000049">
    <property type="term" value="F:tRNA binding"/>
    <property type="evidence" value="ECO:0007669"/>
    <property type="project" value="InterPro"/>
</dbReference>
<dbReference type="AlphaFoldDB" id="A0A0L0G1Y5"/>
<name>A0A0L0G1Y5_9EUKA</name>
<dbReference type="eggNOG" id="KOG2784">
    <property type="taxonomic scope" value="Eukaryota"/>
</dbReference>
<keyword evidence="10" id="KW-0460">Magnesium</keyword>
<dbReference type="NCBIfam" id="NF003210">
    <property type="entry name" value="PRK04172.1"/>
    <property type="match status" value="1"/>
</dbReference>
<dbReference type="Pfam" id="PF01409">
    <property type="entry name" value="tRNA-synt_2d"/>
    <property type="match status" value="1"/>
</dbReference>
<evidence type="ECO:0000256" key="9">
    <source>
        <dbReference type="ARBA" id="ARBA00022840"/>
    </source>
</evidence>
<evidence type="ECO:0000256" key="10">
    <source>
        <dbReference type="ARBA" id="ARBA00022842"/>
    </source>
</evidence>
<comment type="cofactor">
    <cofactor evidence="1">
        <name>Mg(2+)</name>
        <dbReference type="ChEBI" id="CHEBI:18420"/>
    </cofactor>
</comment>
<dbReference type="InterPro" id="IPR002319">
    <property type="entry name" value="Phenylalanyl-tRNA_Synthase"/>
</dbReference>
<evidence type="ECO:0000256" key="13">
    <source>
        <dbReference type="ARBA" id="ARBA00030612"/>
    </source>
</evidence>
<dbReference type="Gene3D" id="1.10.10.2330">
    <property type="match status" value="1"/>
</dbReference>
<evidence type="ECO:0000256" key="4">
    <source>
        <dbReference type="ARBA" id="ARBA00012814"/>
    </source>
</evidence>
<dbReference type="EC" id="6.1.1.20" evidence="4"/>
<dbReference type="Proteomes" id="UP000054560">
    <property type="component" value="Unassembled WGS sequence"/>
</dbReference>
<dbReference type="CDD" id="cd00496">
    <property type="entry name" value="PheRS_alpha_core"/>
    <property type="match status" value="1"/>
</dbReference>
<evidence type="ECO:0000259" key="14">
    <source>
        <dbReference type="PROSITE" id="PS50862"/>
    </source>
</evidence>
<dbReference type="OrthoDB" id="238316at2759"/>
<evidence type="ECO:0000256" key="6">
    <source>
        <dbReference type="ARBA" id="ARBA00022598"/>
    </source>
</evidence>
<dbReference type="FunFam" id="3.30.930.10:FF:000178">
    <property type="entry name" value="Phenylalanyl-tRNA synthetase subunit alpha"/>
    <property type="match status" value="1"/>
</dbReference>
<dbReference type="GO" id="GO:0006432">
    <property type="term" value="P:phenylalanyl-tRNA aminoacylation"/>
    <property type="evidence" value="ECO:0007669"/>
    <property type="project" value="InterPro"/>
</dbReference>
<evidence type="ECO:0000256" key="5">
    <source>
        <dbReference type="ARBA" id="ARBA00022490"/>
    </source>
</evidence>
<dbReference type="Gene3D" id="3.30.930.10">
    <property type="entry name" value="Bira Bifunctional Protein, Domain 2"/>
    <property type="match status" value="1"/>
</dbReference>
<dbReference type="PANTHER" id="PTHR11538">
    <property type="entry name" value="PHENYLALANYL-TRNA SYNTHETASE"/>
    <property type="match status" value="1"/>
</dbReference>
<evidence type="ECO:0000256" key="11">
    <source>
        <dbReference type="ARBA" id="ARBA00022917"/>
    </source>
</evidence>
<keyword evidence="7" id="KW-0479">Metal-binding</keyword>
<comment type="similarity">
    <text evidence="3">Belongs to the class-II aminoacyl-tRNA synthetase family. Phe-tRNA synthetase alpha subunit type 2 subfamily.</text>
</comment>
<protein>
    <recommendedName>
        <fullName evidence="4">phenylalanine--tRNA ligase</fullName>
        <ecNumber evidence="4">6.1.1.20</ecNumber>
    </recommendedName>
    <alternativeName>
        <fullName evidence="13">Phenylalanyl-tRNA synthetase alpha subunit</fullName>
    </alternativeName>
</protein>
<dbReference type="EMBL" id="KQ241860">
    <property type="protein sequence ID" value="KNC83142.1"/>
    <property type="molecule type" value="Genomic_DNA"/>
</dbReference>
<dbReference type="GO" id="GO:0005524">
    <property type="term" value="F:ATP binding"/>
    <property type="evidence" value="ECO:0007669"/>
    <property type="project" value="UniProtKB-KW"/>
</dbReference>
<keyword evidence="9" id="KW-0067">ATP-binding</keyword>
<evidence type="ECO:0000313" key="16">
    <source>
        <dbReference type="Proteomes" id="UP000054560"/>
    </source>
</evidence>
<evidence type="ECO:0000256" key="3">
    <source>
        <dbReference type="ARBA" id="ARBA00006703"/>
    </source>
</evidence>
<keyword evidence="5" id="KW-0963">Cytoplasm</keyword>
<accession>A0A0L0G1Y5</accession>
<evidence type="ECO:0000256" key="12">
    <source>
        <dbReference type="ARBA" id="ARBA00023146"/>
    </source>
</evidence>
<dbReference type="GO" id="GO:0004826">
    <property type="term" value="F:phenylalanine-tRNA ligase activity"/>
    <property type="evidence" value="ECO:0007669"/>
    <property type="project" value="UniProtKB-EC"/>
</dbReference>
<evidence type="ECO:0000313" key="15">
    <source>
        <dbReference type="EMBL" id="KNC83142.1"/>
    </source>
</evidence>
<keyword evidence="8" id="KW-0547">Nucleotide-binding</keyword>
<reference evidence="15 16" key="1">
    <citation type="submission" date="2011-02" db="EMBL/GenBank/DDBJ databases">
        <title>The Genome Sequence of Sphaeroforma arctica JP610.</title>
        <authorList>
            <consortium name="The Broad Institute Genome Sequencing Platform"/>
            <person name="Russ C."/>
            <person name="Cuomo C."/>
            <person name="Young S.K."/>
            <person name="Zeng Q."/>
            <person name="Gargeya S."/>
            <person name="Alvarado L."/>
            <person name="Berlin A."/>
            <person name="Chapman S.B."/>
            <person name="Chen Z."/>
            <person name="Freedman E."/>
            <person name="Gellesch M."/>
            <person name="Goldberg J."/>
            <person name="Griggs A."/>
            <person name="Gujja S."/>
            <person name="Heilman E."/>
            <person name="Heiman D."/>
            <person name="Howarth C."/>
            <person name="Mehta T."/>
            <person name="Neiman D."/>
            <person name="Pearson M."/>
            <person name="Roberts A."/>
            <person name="Saif S."/>
            <person name="Shea T."/>
            <person name="Shenoy N."/>
            <person name="Sisk P."/>
            <person name="Stolte C."/>
            <person name="Sykes S."/>
            <person name="White J."/>
            <person name="Yandava C."/>
            <person name="Burger G."/>
            <person name="Gray M.W."/>
            <person name="Holland P.W.H."/>
            <person name="King N."/>
            <person name="Lang F.B.F."/>
            <person name="Roger A.J."/>
            <person name="Ruiz-Trillo I."/>
            <person name="Haas B."/>
            <person name="Nusbaum C."/>
            <person name="Birren B."/>
        </authorList>
    </citation>
    <scope>NUCLEOTIDE SEQUENCE [LARGE SCALE GENOMIC DNA]</scope>
    <source>
        <strain evidence="15 16">JP610</strain>
    </source>
</reference>
<evidence type="ECO:0000256" key="7">
    <source>
        <dbReference type="ARBA" id="ARBA00022723"/>
    </source>
</evidence>
<evidence type="ECO:0000256" key="1">
    <source>
        <dbReference type="ARBA" id="ARBA00001946"/>
    </source>
</evidence>
<dbReference type="NCBIfam" id="TIGR00468">
    <property type="entry name" value="pheS"/>
    <property type="match status" value="1"/>
</dbReference>
<dbReference type="InterPro" id="IPR004529">
    <property type="entry name" value="Phe-tRNA-synth_IIc_asu"/>
</dbReference>
<dbReference type="SUPFAM" id="SSF55681">
    <property type="entry name" value="Class II aaRS and biotin synthetases"/>
    <property type="match status" value="1"/>
</dbReference>
<dbReference type="STRING" id="667725.A0A0L0G1Y5"/>
<dbReference type="InterPro" id="IPR006195">
    <property type="entry name" value="aa-tRNA-synth_II"/>
</dbReference>
<dbReference type="GO" id="GO:0009328">
    <property type="term" value="C:phenylalanine-tRNA ligase complex"/>
    <property type="evidence" value="ECO:0007669"/>
    <property type="project" value="TreeGrafter"/>
</dbReference>
<feature type="domain" description="Aminoacyl-transfer RNA synthetases class-II family profile" evidence="14">
    <location>
        <begin position="231"/>
        <end position="494"/>
    </location>
</feature>
<dbReference type="PANTHER" id="PTHR11538:SF40">
    <property type="entry name" value="PHENYLALANINE--TRNA LIGASE ALPHA SUBUNIT"/>
    <property type="match status" value="1"/>
</dbReference>
<dbReference type="InterPro" id="IPR040725">
    <property type="entry name" value="PheRS_DBD3"/>
</dbReference>
<keyword evidence="11" id="KW-0648">Protein biosynthesis</keyword>
<dbReference type="Pfam" id="PF18553">
    <property type="entry name" value="PheRS_DBD3"/>
    <property type="match status" value="1"/>
</dbReference>
<dbReference type="Gene3D" id="1.10.10.2320">
    <property type="match status" value="1"/>
</dbReference>
<dbReference type="GO" id="GO:0046872">
    <property type="term" value="F:metal ion binding"/>
    <property type="evidence" value="ECO:0007669"/>
    <property type="project" value="UniProtKB-KW"/>
</dbReference>
<comment type="subcellular location">
    <subcellularLocation>
        <location evidence="2">Cytoplasm</location>
    </subcellularLocation>
</comment>
<dbReference type="InterPro" id="IPR045864">
    <property type="entry name" value="aa-tRNA-synth_II/BPL/LPL"/>
</dbReference>
<keyword evidence="16" id="KW-1185">Reference proteome</keyword>
<dbReference type="GO" id="GO:0005829">
    <property type="term" value="C:cytosol"/>
    <property type="evidence" value="ECO:0007669"/>
    <property type="project" value="TreeGrafter"/>
</dbReference>